<keyword evidence="1" id="KW-1133">Transmembrane helix</keyword>
<name>A0A1F5N121_9BACT</name>
<feature type="transmembrane region" description="Helical" evidence="1">
    <location>
        <begin position="32"/>
        <end position="54"/>
    </location>
</feature>
<proteinExistence type="predicted"/>
<protein>
    <submittedName>
        <fullName evidence="2">Uncharacterized protein</fullName>
    </submittedName>
</protein>
<evidence type="ECO:0000256" key="1">
    <source>
        <dbReference type="SAM" id="Phobius"/>
    </source>
</evidence>
<gene>
    <name evidence="2" type="ORF">A2617_04625</name>
</gene>
<evidence type="ECO:0000313" key="2">
    <source>
        <dbReference type="EMBL" id="OGE71315.1"/>
    </source>
</evidence>
<organism evidence="2 3">
    <name type="scientific">Candidatus Daviesbacteria bacterium RIFOXYD1_FULL_41_10</name>
    <dbReference type="NCBI Taxonomy" id="1797801"/>
    <lineage>
        <taxon>Bacteria</taxon>
        <taxon>Candidatus Daviesiibacteriota</taxon>
    </lineage>
</organism>
<keyword evidence="1" id="KW-0812">Transmembrane</keyword>
<comment type="caution">
    <text evidence="2">The sequence shown here is derived from an EMBL/GenBank/DDBJ whole genome shotgun (WGS) entry which is preliminary data.</text>
</comment>
<accession>A0A1F5N121</accession>
<dbReference type="Proteomes" id="UP000177135">
    <property type="component" value="Unassembled WGS sequence"/>
</dbReference>
<dbReference type="AlphaFoldDB" id="A0A1F5N121"/>
<reference evidence="2 3" key="1">
    <citation type="journal article" date="2016" name="Nat. Commun.">
        <title>Thousands of microbial genomes shed light on interconnected biogeochemical processes in an aquifer system.</title>
        <authorList>
            <person name="Anantharaman K."/>
            <person name="Brown C.T."/>
            <person name="Hug L.A."/>
            <person name="Sharon I."/>
            <person name="Castelle C.J."/>
            <person name="Probst A.J."/>
            <person name="Thomas B.C."/>
            <person name="Singh A."/>
            <person name="Wilkins M.J."/>
            <person name="Karaoz U."/>
            <person name="Brodie E.L."/>
            <person name="Williams K.H."/>
            <person name="Hubbard S.S."/>
            <person name="Banfield J.F."/>
        </authorList>
    </citation>
    <scope>NUCLEOTIDE SEQUENCE [LARGE SCALE GENOMIC DNA]</scope>
</reference>
<sequence>MLSFDSLPENIKYVASRIATLRKEAKRNLDRAWLPFVISGPAFGFGLAVLLQSTNRPDNIFWGIASITASFIAGGEAAQKFVASSNAQGEVSALSGILAKYFIETVEENKSPQPE</sequence>
<keyword evidence="1" id="KW-0472">Membrane</keyword>
<dbReference type="EMBL" id="MFEC01000013">
    <property type="protein sequence ID" value="OGE71315.1"/>
    <property type="molecule type" value="Genomic_DNA"/>
</dbReference>
<evidence type="ECO:0000313" key="3">
    <source>
        <dbReference type="Proteomes" id="UP000177135"/>
    </source>
</evidence>